<dbReference type="InterPro" id="IPR041854">
    <property type="entry name" value="BFD-like_2Fe2S-bd_dom_sf"/>
</dbReference>
<accession>A0A521B5M3</accession>
<keyword evidence="3" id="KW-1185">Reference proteome</keyword>
<reference evidence="2 3" key="1">
    <citation type="submission" date="2017-05" db="EMBL/GenBank/DDBJ databases">
        <authorList>
            <person name="Varghese N."/>
            <person name="Submissions S."/>
        </authorList>
    </citation>
    <scope>NUCLEOTIDE SEQUENCE [LARGE SCALE GENOMIC DNA]</scope>
    <source>
        <strain evidence="2 3">DSM 27040</strain>
    </source>
</reference>
<dbReference type="RefSeq" id="WP_142532068.1">
    <property type="nucleotide sequence ID" value="NZ_FXTB01000001.1"/>
</dbReference>
<dbReference type="OrthoDB" id="1117882at2"/>
<dbReference type="Gene3D" id="1.10.10.1100">
    <property type="entry name" value="BFD-like [2Fe-2S]-binding domain"/>
    <property type="match status" value="1"/>
</dbReference>
<proteinExistence type="predicted"/>
<dbReference type="EMBL" id="FXTB01000001">
    <property type="protein sequence ID" value="SMO42402.1"/>
    <property type="molecule type" value="Genomic_DNA"/>
</dbReference>
<dbReference type="InterPro" id="IPR007419">
    <property type="entry name" value="BFD-like_2Fe2S-bd_dom"/>
</dbReference>
<protein>
    <submittedName>
        <fullName evidence="2">BFD-like [2Fe-2S] binding domain-containing protein</fullName>
    </submittedName>
</protein>
<evidence type="ECO:0000313" key="3">
    <source>
        <dbReference type="Proteomes" id="UP000319040"/>
    </source>
</evidence>
<evidence type="ECO:0000259" key="1">
    <source>
        <dbReference type="Pfam" id="PF04324"/>
    </source>
</evidence>
<sequence>MSKFKDRDFVCKHMMLRKQDLVKAIHDKQLKTVDDVQDETGAATICGACYDDVEEILHEELEKERKLKLLRG</sequence>
<dbReference type="Pfam" id="PF04324">
    <property type="entry name" value="Fer2_BFD"/>
    <property type="match status" value="1"/>
</dbReference>
<evidence type="ECO:0000313" key="2">
    <source>
        <dbReference type="EMBL" id="SMO42402.1"/>
    </source>
</evidence>
<name>A0A521B5M3_SACCC</name>
<organism evidence="2 3">
    <name type="scientific">Saccharicrinis carchari</name>
    <dbReference type="NCBI Taxonomy" id="1168039"/>
    <lineage>
        <taxon>Bacteria</taxon>
        <taxon>Pseudomonadati</taxon>
        <taxon>Bacteroidota</taxon>
        <taxon>Bacteroidia</taxon>
        <taxon>Marinilabiliales</taxon>
        <taxon>Marinilabiliaceae</taxon>
        <taxon>Saccharicrinis</taxon>
    </lineage>
</organism>
<gene>
    <name evidence="2" type="ORF">SAMN06265379_101731</name>
</gene>
<dbReference type="Proteomes" id="UP000319040">
    <property type="component" value="Unassembled WGS sequence"/>
</dbReference>
<feature type="domain" description="BFD-like [2Fe-2S]-binding" evidence="1">
    <location>
        <begin position="10"/>
        <end position="59"/>
    </location>
</feature>
<dbReference type="AlphaFoldDB" id="A0A521B5M3"/>